<dbReference type="CDD" id="cd11393">
    <property type="entry name" value="bHLH_AtbHLH_like"/>
    <property type="match status" value="1"/>
</dbReference>
<dbReference type="OrthoDB" id="1610519at2759"/>
<evidence type="ECO:0000256" key="6">
    <source>
        <dbReference type="SAM" id="MobiDB-lite"/>
    </source>
</evidence>
<dbReference type="RefSeq" id="XP_021298831.1">
    <property type="nucleotide sequence ID" value="XM_021443156.1"/>
</dbReference>
<feature type="region of interest" description="Disordered" evidence="6">
    <location>
        <begin position="164"/>
        <end position="184"/>
    </location>
</feature>
<evidence type="ECO:0000259" key="7">
    <source>
        <dbReference type="PROSITE" id="PS50888"/>
    </source>
</evidence>
<evidence type="ECO:0000256" key="5">
    <source>
        <dbReference type="ARBA" id="ARBA00023242"/>
    </source>
</evidence>
<dbReference type="GO" id="GO:0003700">
    <property type="term" value="F:DNA-binding transcription factor activity"/>
    <property type="evidence" value="ECO:0007669"/>
    <property type="project" value="InterPro"/>
</dbReference>
<dbReference type="AlphaFoldDB" id="A0A6J1BHA8"/>
<evidence type="ECO:0000313" key="8">
    <source>
        <dbReference type="Proteomes" id="UP000504621"/>
    </source>
</evidence>
<dbReference type="Pfam" id="PF00010">
    <property type="entry name" value="HLH"/>
    <property type="match status" value="1"/>
</dbReference>
<dbReference type="SMART" id="SM00353">
    <property type="entry name" value="HLH"/>
    <property type="match status" value="1"/>
</dbReference>
<gene>
    <name evidence="9" type="primary">LOC110427610</name>
</gene>
<evidence type="ECO:0000256" key="3">
    <source>
        <dbReference type="ARBA" id="ARBA00023125"/>
    </source>
</evidence>
<keyword evidence="8" id="KW-1185">Reference proteome</keyword>
<feature type="domain" description="BHLH" evidence="7">
    <location>
        <begin position="213"/>
        <end position="262"/>
    </location>
</feature>
<evidence type="ECO:0000313" key="9">
    <source>
        <dbReference type="RefSeq" id="XP_021298831.1"/>
    </source>
</evidence>
<keyword evidence="2" id="KW-0805">Transcription regulation</keyword>
<dbReference type="GO" id="GO:0003677">
    <property type="term" value="F:DNA binding"/>
    <property type="evidence" value="ECO:0007669"/>
    <property type="project" value="UniProtKB-KW"/>
</dbReference>
<sequence length="349" mass="39931">MRFMSHRDDEAGHLHSHFRFCYTQRRCYVSFCTFPLSSLNFHCYHFSVSDINSMKMERGFGSTHPCYPSAFSAEFSINSSYEANFNSIFNDPNLQPLLPLPSDPSTFNFFSQDFPSLPLEPQLPIPDLDSLYSSSLPPKIPDILPDSTQFLDFFNKPLPDLHSLEQPHRQPRFTEPSASSSTRKLKRTRLDLNLSDNNPQTLDSIVQSFNSPSPVIPHSELARKRRQKLSDKTRCLQKLMPWDKKMDTGTMLQEAYKYIRFLEAQVSILQSMPISSSFAATEHNAPVGFDYGGLGRLNRQQLLQVLVNSPVAQTMLYSQGFCVFAYEQLVSLKKAKERKAVLQQFLFGN</sequence>
<reference evidence="9" key="1">
    <citation type="submission" date="2025-08" db="UniProtKB">
        <authorList>
            <consortium name="RefSeq"/>
        </authorList>
    </citation>
    <scope>IDENTIFICATION</scope>
    <source>
        <tissue evidence="9">Leaf</tissue>
    </source>
</reference>
<dbReference type="SUPFAM" id="SSF47459">
    <property type="entry name" value="HLH, helix-loop-helix DNA-binding domain"/>
    <property type="match status" value="1"/>
</dbReference>
<dbReference type="PROSITE" id="PS50888">
    <property type="entry name" value="BHLH"/>
    <property type="match status" value="1"/>
</dbReference>
<protein>
    <submittedName>
        <fullName evidence="9">Transcription factor bHLH117</fullName>
    </submittedName>
</protein>
<dbReference type="InterPro" id="IPR045239">
    <property type="entry name" value="bHLH95_bHLH"/>
</dbReference>
<dbReference type="InterPro" id="IPR045843">
    <property type="entry name" value="IND-like"/>
</dbReference>
<dbReference type="GeneID" id="110427610"/>
<accession>A0A6J1BHA8</accession>
<dbReference type="GO" id="GO:0005634">
    <property type="term" value="C:nucleus"/>
    <property type="evidence" value="ECO:0007669"/>
    <property type="project" value="UniProtKB-SubCell"/>
</dbReference>
<proteinExistence type="predicted"/>
<dbReference type="Proteomes" id="UP000504621">
    <property type="component" value="Unplaced"/>
</dbReference>
<keyword evidence="5" id="KW-0539">Nucleus</keyword>
<comment type="subcellular location">
    <subcellularLocation>
        <location evidence="1">Nucleus</location>
    </subcellularLocation>
</comment>
<dbReference type="PANTHER" id="PTHR45914:SF24">
    <property type="entry name" value="BHLH DOMAIN-CONTAINING PROTEIN"/>
    <property type="match status" value="1"/>
</dbReference>
<dbReference type="InterPro" id="IPR011598">
    <property type="entry name" value="bHLH_dom"/>
</dbReference>
<evidence type="ECO:0000256" key="2">
    <source>
        <dbReference type="ARBA" id="ARBA00023015"/>
    </source>
</evidence>
<keyword evidence="3" id="KW-0238">DNA-binding</keyword>
<organism evidence="8 9">
    <name type="scientific">Herrania umbratica</name>
    <dbReference type="NCBI Taxonomy" id="108875"/>
    <lineage>
        <taxon>Eukaryota</taxon>
        <taxon>Viridiplantae</taxon>
        <taxon>Streptophyta</taxon>
        <taxon>Embryophyta</taxon>
        <taxon>Tracheophyta</taxon>
        <taxon>Spermatophyta</taxon>
        <taxon>Magnoliopsida</taxon>
        <taxon>eudicotyledons</taxon>
        <taxon>Gunneridae</taxon>
        <taxon>Pentapetalae</taxon>
        <taxon>rosids</taxon>
        <taxon>malvids</taxon>
        <taxon>Malvales</taxon>
        <taxon>Malvaceae</taxon>
        <taxon>Byttnerioideae</taxon>
        <taxon>Herrania</taxon>
    </lineage>
</organism>
<dbReference type="PANTHER" id="PTHR45914">
    <property type="entry name" value="TRANSCRIPTION FACTOR HEC3-RELATED"/>
    <property type="match status" value="1"/>
</dbReference>
<evidence type="ECO:0000256" key="1">
    <source>
        <dbReference type="ARBA" id="ARBA00004123"/>
    </source>
</evidence>
<dbReference type="GO" id="GO:0046983">
    <property type="term" value="F:protein dimerization activity"/>
    <property type="evidence" value="ECO:0007669"/>
    <property type="project" value="InterPro"/>
</dbReference>
<dbReference type="InterPro" id="IPR036638">
    <property type="entry name" value="HLH_DNA-bd_sf"/>
</dbReference>
<dbReference type="Gene3D" id="4.10.280.10">
    <property type="entry name" value="Helix-loop-helix DNA-binding domain"/>
    <property type="match status" value="1"/>
</dbReference>
<keyword evidence="4" id="KW-0804">Transcription</keyword>
<evidence type="ECO:0000256" key="4">
    <source>
        <dbReference type="ARBA" id="ARBA00023163"/>
    </source>
</evidence>
<name>A0A6J1BHA8_9ROSI</name>